<evidence type="ECO:0000313" key="2">
    <source>
        <dbReference type="EMBL" id="KPL90120.1"/>
    </source>
</evidence>
<dbReference type="EMBL" id="LGKP01000013">
    <property type="protein sequence ID" value="KPL90120.1"/>
    <property type="molecule type" value="Genomic_DNA"/>
</dbReference>
<dbReference type="InterPro" id="IPR037523">
    <property type="entry name" value="VOC_core"/>
</dbReference>
<evidence type="ECO:0000313" key="3">
    <source>
        <dbReference type="Proteomes" id="UP000050277"/>
    </source>
</evidence>
<dbReference type="Proteomes" id="UP000050277">
    <property type="component" value="Unassembled WGS sequence"/>
</dbReference>
<dbReference type="AlphaFoldDB" id="A0A0P6XZ20"/>
<dbReference type="SUPFAM" id="SSF54593">
    <property type="entry name" value="Glyoxalase/Bleomycin resistance protein/Dihydroxybiphenyl dioxygenase"/>
    <property type="match status" value="1"/>
</dbReference>
<sequence length="169" mass="19142">MSYVPAGYATVNPFIITNDAQHLSQFLQTVFGAQAVEAAHTLDTDGLWLHSEFKIGDSTLMVVDRKPDWPWTPSFLQIYVVDLAQTLQTAVANGVTIVTEPTPIFGELFSRILDPWHNLWWVYQVLEAEPMWESSSSEGDSWNTESPELAYIYTTLMEFMPRLGQPKAQ</sequence>
<dbReference type="PANTHER" id="PTHR34109">
    <property type="entry name" value="BNAUNNG04460D PROTEIN-RELATED"/>
    <property type="match status" value="1"/>
</dbReference>
<organism evidence="2 3">
    <name type="scientific">Herpetosiphon geysericola</name>
    <dbReference type="NCBI Taxonomy" id="70996"/>
    <lineage>
        <taxon>Bacteria</taxon>
        <taxon>Bacillati</taxon>
        <taxon>Chloroflexota</taxon>
        <taxon>Chloroflexia</taxon>
        <taxon>Herpetosiphonales</taxon>
        <taxon>Herpetosiphonaceae</taxon>
        <taxon>Herpetosiphon</taxon>
    </lineage>
</organism>
<dbReference type="InterPro" id="IPR029068">
    <property type="entry name" value="Glyas_Bleomycin-R_OHBP_Dase"/>
</dbReference>
<keyword evidence="3" id="KW-1185">Reference proteome</keyword>
<dbReference type="PANTHER" id="PTHR34109:SF1">
    <property type="entry name" value="VOC DOMAIN-CONTAINING PROTEIN"/>
    <property type="match status" value="1"/>
</dbReference>
<name>A0A0P6XZ20_9CHLR</name>
<dbReference type="Gene3D" id="3.10.180.10">
    <property type="entry name" value="2,3-Dihydroxybiphenyl 1,2-Dioxygenase, domain 1"/>
    <property type="match status" value="1"/>
</dbReference>
<dbReference type="RefSeq" id="WP_054533885.1">
    <property type="nucleotide sequence ID" value="NZ_LGKP01000013.1"/>
</dbReference>
<comment type="caution">
    <text evidence="2">The sequence shown here is derived from an EMBL/GenBank/DDBJ whole genome shotgun (WGS) entry which is preliminary data.</text>
</comment>
<gene>
    <name evidence="2" type="ORF">SE18_07860</name>
</gene>
<proteinExistence type="predicted"/>
<dbReference type="PROSITE" id="PS51819">
    <property type="entry name" value="VOC"/>
    <property type="match status" value="1"/>
</dbReference>
<dbReference type="OrthoDB" id="163687at2"/>
<dbReference type="PATRIC" id="fig|70996.4.peg.800"/>
<feature type="domain" description="VOC" evidence="1">
    <location>
        <begin position="7"/>
        <end position="125"/>
    </location>
</feature>
<reference evidence="2 3" key="1">
    <citation type="submission" date="2015-07" db="EMBL/GenBank/DDBJ databases">
        <title>Whole genome sequence of Herpetosiphon geysericola DSM 7119.</title>
        <authorList>
            <person name="Hemp J."/>
            <person name="Ward L.M."/>
            <person name="Pace L.A."/>
            <person name="Fischer W.W."/>
        </authorList>
    </citation>
    <scope>NUCLEOTIDE SEQUENCE [LARGE SCALE GENOMIC DNA]</scope>
    <source>
        <strain evidence="2 3">DSM 7119</strain>
    </source>
</reference>
<evidence type="ECO:0000259" key="1">
    <source>
        <dbReference type="PROSITE" id="PS51819"/>
    </source>
</evidence>
<protein>
    <recommendedName>
        <fullName evidence="1">VOC domain-containing protein</fullName>
    </recommendedName>
</protein>
<dbReference type="Pfam" id="PF00903">
    <property type="entry name" value="Glyoxalase"/>
    <property type="match status" value="1"/>
</dbReference>
<dbReference type="STRING" id="70996.SE18_07860"/>
<accession>A0A0P6XZ20</accession>
<dbReference type="InterPro" id="IPR004360">
    <property type="entry name" value="Glyas_Fos-R_dOase_dom"/>
</dbReference>